<gene>
    <name evidence="11" type="ORF">Fot_52627</name>
</gene>
<keyword evidence="6 9" id="KW-0326">Glycosidase</keyword>
<dbReference type="EMBL" id="JBFOLJ010000018">
    <property type="protein sequence ID" value="KAL2464671.1"/>
    <property type="molecule type" value="Genomic_DNA"/>
</dbReference>
<reference evidence="12" key="1">
    <citation type="submission" date="2024-07" db="EMBL/GenBank/DDBJ databases">
        <title>Two chromosome-level genome assemblies of Korean endemic species Abeliophyllum distichum and Forsythia ovata (Oleaceae).</title>
        <authorList>
            <person name="Jang H."/>
        </authorList>
    </citation>
    <scope>NUCLEOTIDE SEQUENCE [LARGE SCALE GENOMIC DNA]</scope>
</reference>
<keyword evidence="7" id="KW-0961">Cell wall biogenesis/degradation</keyword>
<dbReference type="GO" id="GO:0071555">
    <property type="term" value="P:cell wall organization"/>
    <property type="evidence" value="ECO:0007669"/>
    <property type="project" value="UniProtKB-KW"/>
</dbReference>
<feature type="region of interest" description="Disordered" evidence="10">
    <location>
        <begin position="1"/>
        <end position="20"/>
    </location>
</feature>
<keyword evidence="12" id="KW-1185">Reference proteome</keyword>
<dbReference type="InterPro" id="IPR012334">
    <property type="entry name" value="Pectin_lyas_fold"/>
</dbReference>
<evidence type="ECO:0000256" key="9">
    <source>
        <dbReference type="RuleBase" id="RU361169"/>
    </source>
</evidence>
<evidence type="ECO:0000256" key="8">
    <source>
        <dbReference type="PROSITE-ProRule" id="PRU10052"/>
    </source>
</evidence>
<evidence type="ECO:0000313" key="11">
    <source>
        <dbReference type="EMBL" id="KAL2464671.1"/>
    </source>
</evidence>
<proteinExistence type="inferred from homology"/>
<evidence type="ECO:0000256" key="5">
    <source>
        <dbReference type="ARBA" id="ARBA00022801"/>
    </source>
</evidence>
<evidence type="ECO:0000256" key="10">
    <source>
        <dbReference type="SAM" id="MobiDB-lite"/>
    </source>
</evidence>
<feature type="active site" evidence="8">
    <location>
        <position position="261"/>
    </location>
</feature>
<sequence length="412" mass="44026">MVAACPTGQMHDLETKEESDNDFEAYPSYITTIEGFKFNNTTKIETGFSDYSTKFQRLATSVKTIDVQNFGAKGDGSTDDSKAFQDAWNEACSSTAAVTFIVPQGKNYLLKPLRFSGPCKSDITSSGTLVASDNPSDYSKDGRHWLIFDSVQDLMLEGGGIINGNGNALTLYKCRNLVVKDLKFQDAQQIHVSFDKCTHVQVSSLTISAPEGSPNTDGIHVTNTKNIQISSCTIGTGDDCISIVSGSQNVQATDITCGPGHGISIGSLGSRNSEAYVSDVVVNGAKLFGTTNGVRIKTWQGGSGSASYIKFQNVEMQNVKNPIIIDQNYCDKAKACEEKSSTVQVKNVVYQNIKGTSASNIAIDLDCSKSHPCQGIVLQNVNLVREGGGKAKATCNNIVNLKNVGSVSPLCA</sequence>
<evidence type="ECO:0000256" key="7">
    <source>
        <dbReference type="ARBA" id="ARBA00023316"/>
    </source>
</evidence>
<organism evidence="11 12">
    <name type="scientific">Forsythia ovata</name>
    <dbReference type="NCBI Taxonomy" id="205694"/>
    <lineage>
        <taxon>Eukaryota</taxon>
        <taxon>Viridiplantae</taxon>
        <taxon>Streptophyta</taxon>
        <taxon>Embryophyta</taxon>
        <taxon>Tracheophyta</taxon>
        <taxon>Spermatophyta</taxon>
        <taxon>Magnoliopsida</taxon>
        <taxon>eudicotyledons</taxon>
        <taxon>Gunneridae</taxon>
        <taxon>Pentapetalae</taxon>
        <taxon>asterids</taxon>
        <taxon>lamiids</taxon>
        <taxon>Lamiales</taxon>
        <taxon>Oleaceae</taxon>
        <taxon>Forsythieae</taxon>
        <taxon>Forsythia</taxon>
    </lineage>
</organism>
<dbReference type="AlphaFoldDB" id="A0ABD1PL97"/>
<name>A0ABD1PL97_9LAMI</name>
<accession>A0ABD1PL97</accession>
<evidence type="ECO:0000256" key="3">
    <source>
        <dbReference type="ARBA" id="ARBA00022512"/>
    </source>
</evidence>
<comment type="subcellular location">
    <subcellularLocation>
        <location evidence="1">Secreted</location>
        <location evidence="1">Cell wall</location>
    </subcellularLocation>
</comment>
<dbReference type="SMART" id="SM00710">
    <property type="entry name" value="PbH1"/>
    <property type="match status" value="5"/>
</dbReference>
<dbReference type="PANTHER" id="PTHR31375">
    <property type="match status" value="1"/>
</dbReference>
<dbReference type="InterPro" id="IPR006626">
    <property type="entry name" value="PbH1"/>
</dbReference>
<dbReference type="InterPro" id="IPR011050">
    <property type="entry name" value="Pectin_lyase_fold/virulence"/>
</dbReference>
<protein>
    <submittedName>
        <fullName evidence="11">Polygalacturonase ADPG1</fullName>
    </submittedName>
</protein>
<keyword evidence="5 9" id="KW-0378">Hydrolase</keyword>
<keyword evidence="3" id="KW-0134">Cell wall</keyword>
<evidence type="ECO:0000313" key="12">
    <source>
        <dbReference type="Proteomes" id="UP001604277"/>
    </source>
</evidence>
<dbReference type="InterPro" id="IPR000743">
    <property type="entry name" value="Glyco_hydro_28"/>
</dbReference>
<dbReference type="SUPFAM" id="SSF51126">
    <property type="entry name" value="Pectin lyase-like"/>
    <property type="match status" value="1"/>
</dbReference>
<dbReference type="Pfam" id="PF00295">
    <property type="entry name" value="Glyco_hydro_28"/>
    <property type="match status" value="1"/>
</dbReference>
<dbReference type="PROSITE" id="PS00502">
    <property type="entry name" value="POLYGALACTURONASE"/>
    <property type="match status" value="1"/>
</dbReference>
<comment type="similarity">
    <text evidence="2 9">Belongs to the glycosyl hydrolase 28 family.</text>
</comment>
<evidence type="ECO:0000256" key="4">
    <source>
        <dbReference type="ARBA" id="ARBA00022525"/>
    </source>
</evidence>
<evidence type="ECO:0000256" key="6">
    <source>
        <dbReference type="ARBA" id="ARBA00023295"/>
    </source>
</evidence>
<dbReference type="Gene3D" id="2.160.20.10">
    <property type="entry name" value="Single-stranded right-handed beta-helix, Pectin lyase-like"/>
    <property type="match status" value="1"/>
</dbReference>
<dbReference type="GO" id="GO:0004553">
    <property type="term" value="F:hydrolase activity, hydrolyzing O-glycosyl compounds"/>
    <property type="evidence" value="ECO:0007669"/>
    <property type="project" value="UniProtKB-ARBA"/>
</dbReference>
<comment type="caution">
    <text evidence="11">The sequence shown here is derived from an EMBL/GenBank/DDBJ whole genome shotgun (WGS) entry which is preliminary data.</text>
</comment>
<evidence type="ECO:0000256" key="1">
    <source>
        <dbReference type="ARBA" id="ARBA00004191"/>
    </source>
</evidence>
<dbReference type="Proteomes" id="UP001604277">
    <property type="component" value="Unassembled WGS sequence"/>
</dbReference>
<keyword evidence="4" id="KW-0964">Secreted</keyword>
<dbReference type="FunFam" id="2.160.20.10:FF:000111">
    <property type="entry name" value="Pectin lyase-like superfamily protein"/>
    <property type="match status" value="1"/>
</dbReference>
<evidence type="ECO:0000256" key="2">
    <source>
        <dbReference type="ARBA" id="ARBA00008834"/>
    </source>
</evidence>